<dbReference type="Pfam" id="PF03358">
    <property type="entry name" value="FMN_red"/>
    <property type="match status" value="1"/>
</dbReference>
<dbReference type="InterPro" id="IPR029039">
    <property type="entry name" value="Flavoprotein-like_sf"/>
</dbReference>
<proteinExistence type="predicted"/>
<evidence type="ECO:0000256" key="1">
    <source>
        <dbReference type="ARBA" id="ARBA00022630"/>
    </source>
</evidence>
<dbReference type="AlphaFoldDB" id="A0A2U8DLG0"/>
<feature type="domain" description="NADPH-dependent FMN reductase-like" evidence="3">
    <location>
        <begin position="19"/>
        <end position="145"/>
    </location>
</feature>
<keyword evidence="1" id="KW-0285">Flavoprotein</keyword>
<dbReference type="OrthoDB" id="3789967at2"/>
<name>A0A2U8DLG0_9CLOT</name>
<dbReference type="InterPro" id="IPR051796">
    <property type="entry name" value="ISF_SsuE-like"/>
</dbReference>
<dbReference type="InterPro" id="IPR005025">
    <property type="entry name" value="FMN_Rdtase-like_dom"/>
</dbReference>
<dbReference type="GO" id="GO:0016491">
    <property type="term" value="F:oxidoreductase activity"/>
    <property type="evidence" value="ECO:0007669"/>
    <property type="project" value="InterPro"/>
</dbReference>
<evidence type="ECO:0000313" key="4">
    <source>
        <dbReference type="EMBL" id="AWI03580.1"/>
    </source>
</evidence>
<dbReference type="PANTHER" id="PTHR43278">
    <property type="entry name" value="NAD(P)H-DEPENDENT FMN-CONTAINING OXIDOREDUCTASE YWQN-RELATED"/>
    <property type="match status" value="1"/>
</dbReference>
<dbReference type="SUPFAM" id="SSF52218">
    <property type="entry name" value="Flavoproteins"/>
    <property type="match status" value="1"/>
</dbReference>
<gene>
    <name evidence="4" type="ORF">B9W14_03475</name>
</gene>
<dbReference type="Gene3D" id="3.40.50.360">
    <property type="match status" value="1"/>
</dbReference>
<evidence type="ECO:0000313" key="5">
    <source>
        <dbReference type="Proteomes" id="UP000244910"/>
    </source>
</evidence>
<reference evidence="5" key="1">
    <citation type="submission" date="2017-04" db="EMBL/GenBank/DDBJ databases">
        <authorList>
            <person name="Song Y."/>
            <person name="Cho B.-K."/>
        </authorList>
    </citation>
    <scope>NUCLEOTIDE SEQUENCE [LARGE SCALE GENOMIC DNA]</scope>
    <source>
        <strain evidence="5">SL1</strain>
    </source>
</reference>
<dbReference type="PANTHER" id="PTHR43278:SF4">
    <property type="entry name" value="NAD(P)H-DEPENDENT FMN-CONTAINING OXIDOREDUCTASE YWQN-RELATED"/>
    <property type="match status" value="1"/>
</dbReference>
<keyword evidence="5" id="KW-1185">Reference proteome</keyword>
<dbReference type="EMBL" id="CP020953">
    <property type="protein sequence ID" value="AWI03580.1"/>
    <property type="molecule type" value="Genomic_DNA"/>
</dbReference>
<protein>
    <recommendedName>
        <fullName evidence="3">NADPH-dependent FMN reductase-like domain-containing protein</fullName>
    </recommendedName>
</protein>
<organism evidence="4 5">
    <name type="scientific">Clostridium drakei</name>
    <dbReference type="NCBI Taxonomy" id="332101"/>
    <lineage>
        <taxon>Bacteria</taxon>
        <taxon>Bacillati</taxon>
        <taxon>Bacillota</taxon>
        <taxon>Clostridia</taxon>
        <taxon>Eubacteriales</taxon>
        <taxon>Clostridiaceae</taxon>
        <taxon>Clostridium</taxon>
    </lineage>
</organism>
<accession>A0A2U8DLG0</accession>
<sequence length="256" mass="30123">MKLYKLILYIMEDIDLGKRILIINSSFRKKNTYNVLLQIGQLLKRNNFDFEVINLFDYKIENCLGCRKCVIDGECYLKDDMNYLMKKMIDSSGIILSSPIYVGTISGKLKTMVDRTCMWYHRPELAGKPTLFVATTDATGIKETKKCFENIAVEWGTQRAGFIARSSRNITSPVQERELSQFLKLLNEKKGYYKPSLIEINIFQVQKVLALKTNERDKLFWHDRGWLDKDYYYDCKMNLMKKIFSKAIFRLLYKKV</sequence>
<evidence type="ECO:0000256" key="2">
    <source>
        <dbReference type="ARBA" id="ARBA00022643"/>
    </source>
</evidence>
<evidence type="ECO:0000259" key="3">
    <source>
        <dbReference type="Pfam" id="PF03358"/>
    </source>
</evidence>
<dbReference type="Proteomes" id="UP000244910">
    <property type="component" value="Chromosome"/>
</dbReference>
<keyword evidence="2" id="KW-0288">FMN</keyword>
<dbReference type="KEGG" id="cdrk:B9W14_03475"/>